<evidence type="ECO:0000313" key="10">
    <source>
        <dbReference type="Proteomes" id="UP001500171"/>
    </source>
</evidence>
<dbReference type="InterPro" id="IPR020456">
    <property type="entry name" value="Acylphosphatase"/>
</dbReference>
<dbReference type="InterPro" id="IPR036046">
    <property type="entry name" value="Acylphosphatase-like_dom_sf"/>
</dbReference>
<dbReference type="Pfam" id="PF00708">
    <property type="entry name" value="Acylphosphatase"/>
    <property type="match status" value="1"/>
</dbReference>
<dbReference type="EMBL" id="BAABHY010000003">
    <property type="protein sequence ID" value="GAA5111811.1"/>
    <property type="molecule type" value="Genomic_DNA"/>
</dbReference>
<organism evidence="9 10">
    <name type="scientific">Orbus sasakiae</name>
    <dbReference type="NCBI Taxonomy" id="1078475"/>
    <lineage>
        <taxon>Bacteria</taxon>
        <taxon>Pseudomonadati</taxon>
        <taxon>Pseudomonadota</taxon>
        <taxon>Gammaproteobacteria</taxon>
        <taxon>Orbales</taxon>
        <taxon>Orbaceae</taxon>
        <taxon>Orbus</taxon>
    </lineage>
</organism>
<dbReference type="PANTHER" id="PTHR10029:SF3">
    <property type="entry name" value="ACYLPHOSPHATASE-RELATED"/>
    <property type="match status" value="1"/>
</dbReference>
<evidence type="ECO:0000256" key="3">
    <source>
        <dbReference type="ARBA" id="ARBA00022801"/>
    </source>
</evidence>
<dbReference type="SUPFAM" id="SSF54975">
    <property type="entry name" value="Acylphosphatase/BLUF domain-like"/>
    <property type="match status" value="1"/>
</dbReference>
<protein>
    <recommendedName>
        <fullName evidence="2 5">Acylphosphatase</fullName>
        <ecNumber evidence="2 5">3.6.1.7</ecNumber>
    </recommendedName>
</protein>
<comment type="similarity">
    <text evidence="1 7">Belongs to the acylphosphatase family.</text>
</comment>
<evidence type="ECO:0000256" key="7">
    <source>
        <dbReference type="RuleBase" id="RU004168"/>
    </source>
</evidence>
<comment type="caution">
    <text evidence="9">The sequence shown here is derived from an EMBL/GenBank/DDBJ whole genome shotgun (WGS) entry which is preliminary data.</text>
</comment>
<evidence type="ECO:0000256" key="2">
    <source>
        <dbReference type="ARBA" id="ARBA00012150"/>
    </source>
</evidence>
<sequence length="100" mass="11434">MQNVHKSPYEGGIIIHVTGRVQGVGFRFFTYQQAKKWQLVGYVKNLSNGDVEILAYGTKTQLDSLINWLEKGGPSSAKITHFDVKQANFEQMYTTFNVRY</sequence>
<feature type="active site" evidence="5">
    <location>
        <position position="27"/>
    </location>
</feature>
<evidence type="ECO:0000256" key="5">
    <source>
        <dbReference type="PROSITE-ProRule" id="PRU00520"/>
    </source>
</evidence>
<dbReference type="NCBIfam" id="NF011000">
    <property type="entry name" value="PRK14426.1"/>
    <property type="match status" value="1"/>
</dbReference>
<feature type="domain" description="Acylphosphatase-like" evidence="8">
    <location>
        <begin position="12"/>
        <end position="100"/>
    </location>
</feature>
<accession>A0ABP9NAN7</accession>
<dbReference type="PROSITE" id="PS00151">
    <property type="entry name" value="ACYLPHOSPHATASE_2"/>
    <property type="match status" value="1"/>
</dbReference>
<dbReference type="RefSeq" id="WP_345491310.1">
    <property type="nucleotide sequence ID" value="NZ_BAABHY010000003.1"/>
</dbReference>
<dbReference type="InterPro" id="IPR017968">
    <property type="entry name" value="Acylphosphatase_CS"/>
</dbReference>
<dbReference type="PRINTS" id="PR00112">
    <property type="entry name" value="ACYLPHPHTASE"/>
</dbReference>
<reference evidence="10" key="1">
    <citation type="journal article" date="2019" name="Int. J. Syst. Evol. Microbiol.">
        <title>The Global Catalogue of Microorganisms (GCM) 10K type strain sequencing project: providing services to taxonomists for standard genome sequencing and annotation.</title>
        <authorList>
            <consortium name="The Broad Institute Genomics Platform"/>
            <consortium name="The Broad Institute Genome Sequencing Center for Infectious Disease"/>
            <person name="Wu L."/>
            <person name="Ma J."/>
        </authorList>
    </citation>
    <scope>NUCLEOTIDE SEQUENCE [LARGE SCALE GENOMIC DNA]</scope>
    <source>
        <strain evidence="10">JCM 18050</strain>
    </source>
</reference>
<evidence type="ECO:0000259" key="8">
    <source>
        <dbReference type="PROSITE" id="PS51160"/>
    </source>
</evidence>
<dbReference type="Proteomes" id="UP001500171">
    <property type="component" value="Unassembled WGS sequence"/>
</dbReference>
<keyword evidence="10" id="KW-1185">Reference proteome</keyword>
<proteinExistence type="inferred from homology"/>
<name>A0ABP9NAN7_9GAMM</name>
<dbReference type="PROSITE" id="PS51160">
    <property type="entry name" value="ACYLPHOSPHATASE_3"/>
    <property type="match status" value="1"/>
</dbReference>
<dbReference type="Gene3D" id="3.30.70.100">
    <property type="match status" value="1"/>
</dbReference>
<evidence type="ECO:0000256" key="6">
    <source>
        <dbReference type="RuleBase" id="RU000553"/>
    </source>
</evidence>
<dbReference type="InterPro" id="IPR001792">
    <property type="entry name" value="Acylphosphatase-like_dom"/>
</dbReference>
<evidence type="ECO:0000256" key="4">
    <source>
        <dbReference type="ARBA" id="ARBA00047645"/>
    </source>
</evidence>
<keyword evidence="3 5" id="KW-0378">Hydrolase</keyword>
<dbReference type="PANTHER" id="PTHR10029">
    <property type="entry name" value="ACYLPHOSPHATASE"/>
    <property type="match status" value="1"/>
</dbReference>
<gene>
    <name evidence="9" type="primary">yccX</name>
    <name evidence="9" type="ORF">GCM10023211_17790</name>
</gene>
<dbReference type="PROSITE" id="PS00150">
    <property type="entry name" value="ACYLPHOSPHATASE_1"/>
    <property type="match status" value="1"/>
</dbReference>
<evidence type="ECO:0000313" key="9">
    <source>
        <dbReference type="EMBL" id="GAA5111811.1"/>
    </source>
</evidence>
<comment type="catalytic activity">
    <reaction evidence="4 5 6">
        <text>an acyl phosphate + H2O = a carboxylate + phosphate + H(+)</text>
        <dbReference type="Rhea" id="RHEA:14965"/>
        <dbReference type="ChEBI" id="CHEBI:15377"/>
        <dbReference type="ChEBI" id="CHEBI:15378"/>
        <dbReference type="ChEBI" id="CHEBI:29067"/>
        <dbReference type="ChEBI" id="CHEBI:43474"/>
        <dbReference type="ChEBI" id="CHEBI:59918"/>
        <dbReference type="EC" id="3.6.1.7"/>
    </reaction>
</comment>
<feature type="active site" evidence="5">
    <location>
        <position position="45"/>
    </location>
</feature>
<evidence type="ECO:0000256" key="1">
    <source>
        <dbReference type="ARBA" id="ARBA00005614"/>
    </source>
</evidence>
<dbReference type="EC" id="3.6.1.7" evidence="2 5"/>